<dbReference type="GO" id="GO:0006032">
    <property type="term" value="P:chitin catabolic process"/>
    <property type="evidence" value="ECO:0007669"/>
    <property type="project" value="UniProtKB-KW"/>
</dbReference>
<evidence type="ECO:0000256" key="12">
    <source>
        <dbReference type="RuleBase" id="RU000489"/>
    </source>
</evidence>
<dbReference type="FunFam" id="3.20.20.80:FF:000144">
    <property type="entry name" value="Chitinase"/>
    <property type="match status" value="1"/>
</dbReference>
<comment type="catalytic activity">
    <reaction evidence="1">
        <text>Random endo-hydrolysis of N-acetyl-beta-D-glucosaminide (1-&gt;4)-beta-linkages in chitin and chitodextrins.</text>
        <dbReference type="EC" id="3.2.1.14"/>
    </reaction>
</comment>
<dbReference type="PROSITE" id="PS50940">
    <property type="entry name" value="CHIT_BIND_II"/>
    <property type="match status" value="1"/>
</dbReference>
<feature type="signal peptide" evidence="15">
    <location>
        <begin position="1"/>
        <end position="21"/>
    </location>
</feature>
<dbReference type="InterPro" id="IPR011583">
    <property type="entry name" value="Chitinase_II/V-like_cat"/>
</dbReference>
<dbReference type="FunFam" id="3.10.50.10:FF:000004">
    <property type="entry name" value="Chitinase 5"/>
    <property type="match status" value="1"/>
</dbReference>
<dbReference type="Gene3D" id="2.170.140.10">
    <property type="entry name" value="Chitin binding domain"/>
    <property type="match status" value="1"/>
</dbReference>
<feature type="transmembrane region" description="Helical" evidence="14">
    <location>
        <begin position="717"/>
        <end position="740"/>
    </location>
</feature>
<feature type="domain" description="GH18" evidence="17">
    <location>
        <begin position="27"/>
        <end position="402"/>
    </location>
</feature>
<evidence type="ECO:0000256" key="9">
    <source>
        <dbReference type="ARBA" id="ARBA00023277"/>
    </source>
</evidence>
<accession>A0A7R8Z703</accession>
<dbReference type="InterPro" id="IPR001579">
    <property type="entry name" value="Glyco_hydro_18_chit_AS"/>
</dbReference>
<feature type="region of interest" description="Disordered" evidence="13">
    <location>
        <begin position="408"/>
        <end position="493"/>
    </location>
</feature>
<proteinExistence type="inferred from homology"/>
<keyword evidence="9" id="KW-0119">Carbohydrate metabolism</keyword>
<evidence type="ECO:0000256" key="5">
    <source>
        <dbReference type="ARBA" id="ARBA00022729"/>
    </source>
</evidence>
<feature type="chain" id="PRO_5030621392" description="chitinase" evidence="15">
    <location>
        <begin position="22"/>
        <end position="973"/>
    </location>
</feature>
<protein>
    <recommendedName>
        <fullName evidence="3">chitinase</fullName>
        <ecNumber evidence="3">3.2.1.14</ecNumber>
    </recommendedName>
</protein>
<feature type="transmembrane region" description="Helical" evidence="14">
    <location>
        <begin position="761"/>
        <end position="781"/>
    </location>
</feature>
<keyword evidence="4" id="KW-0147">Chitin-binding</keyword>
<dbReference type="GO" id="GO:0008061">
    <property type="term" value="F:chitin binding"/>
    <property type="evidence" value="ECO:0007669"/>
    <property type="project" value="UniProtKB-KW"/>
</dbReference>
<keyword evidence="7" id="KW-0146">Chitin degradation</keyword>
<sequence>MKLSGVLFGSVIALTTVLVNCKVGEPGRVVCYFSNWAIYRPDVGRYTIDDIPAELCTHVIYSFIGVSNVTWEVLVLDPEVDEDMHGFANFTALKKKYPGLKTEVAVGGWGEGGRKYSGLVSVKARRDSFIKSVVAFMYKYGFDGFDLDWEYPGAADRGGSFSDKNSFFYFVEELRRAFDNEKKGWEITMAVPLAKFRLQEGYHVPDLCTYIDAVHVMAYDLRGNWAGFADVHSPLYKRPHDQWAYEKLNVNDGLELWVSMGCPPDRLVVGVPFYGRSFTLSQGNNNYNLGTYINKEAGGGTPGKYTAAKGFLAYYEICTYLIEKDNNWTQKWDDTGLVPYAYQGTQWVGYENTTSVQVKMDWIKSKGYGGAMNWAIDMDDFQGLCGPKNPLIQVMAEGMKGYTVPTSTVTTTARPEWDRPPSTTSADGTTTSGTTTSQPSSTTSSKPTSTTTEQYTTSTTTRYTTITAPTTTKPSTNTPGTTSSTTQTNEIPSDCDTADFLPHKECNKVSKLSTRCLYGKPVEMNCEPDTVWNQVMKICDWPANSDRKDCQHFKENSGTDLSGQTDFRDIYKVTINHQLNMLALSSNLTSSRPLSPPLNSTNTSRHYQHRPDSRGLASILTASKKKEDGRYAQLCGTSFMVGSRYPQLDFSACFLKLLQFTVICHLHWSLAARTLHREDVVQHVINPVLCLYVLYSTTVALMGMVDVTGTWTECMRPYWLMLSSADFVIVQMFVITAIYVTHRTDGISSLASFKSSQKRDLWTIVIVYEFSAVLGISYDVIMKFVGNEMLGCSAMFGHTQLFYSTVIAVFMMAKFLVPLWTILCVFQPIEGDTRNSEVALASRYNLDGPPDSVCSSIRGYHQYRRMFIPEQDGGAMNGTVTRLPYVSEFSSLHAGLGDYSFPEVDPDLSLPVPQIKNSLVYKSSGLTITGLSTINEETGSISVLESPTEGSLRSDFGSGSIEAPRAHFHRVNC</sequence>
<dbReference type="SUPFAM" id="SSF54556">
    <property type="entry name" value="Chitinase insertion domain"/>
    <property type="match status" value="1"/>
</dbReference>
<comment type="similarity">
    <text evidence="2">Belongs to the glycosyl hydrolase 18 family. Chitinase class II subfamily.</text>
</comment>
<evidence type="ECO:0000256" key="7">
    <source>
        <dbReference type="ARBA" id="ARBA00023024"/>
    </source>
</evidence>
<gene>
    <name evidence="18" type="ORF">TDIB3V08_LOCUS4873</name>
</gene>
<evidence type="ECO:0000256" key="8">
    <source>
        <dbReference type="ARBA" id="ARBA00023157"/>
    </source>
</evidence>
<evidence type="ECO:0000256" key="3">
    <source>
        <dbReference type="ARBA" id="ARBA00012729"/>
    </source>
</evidence>
<dbReference type="SMART" id="SM00494">
    <property type="entry name" value="ChtBD2"/>
    <property type="match status" value="1"/>
</dbReference>
<keyword evidence="6 12" id="KW-0378">Hydrolase</keyword>
<evidence type="ECO:0000256" key="4">
    <source>
        <dbReference type="ARBA" id="ARBA00022669"/>
    </source>
</evidence>
<name>A0A7R8Z703_TIMDO</name>
<dbReference type="GO" id="GO:0000272">
    <property type="term" value="P:polysaccharide catabolic process"/>
    <property type="evidence" value="ECO:0007669"/>
    <property type="project" value="UniProtKB-KW"/>
</dbReference>
<dbReference type="Gene3D" id="3.20.20.80">
    <property type="entry name" value="Glycosidases"/>
    <property type="match status" value="1"/>
</dbReference>
<dbReference type="GO" id="GO:0008843">
    <property type="term" value="F:endochitinase activity"/>
    <property type="evidence" value="ECO:0007669"/>
    <property type="project" value="UniProtKB-EC"/>
</dbReference>
<evidence type="ECO:0000259" key="16">
    <source>
        <dbReference type="PROSITE" id="PS50940"/>
    </source>
</evidence>
<dbReference type="InterPro" id="IPR017853">
    <property type="entry name" value="GH"/>
</dbReference>
<dbReference type="InterPro" id="IPR050314">
    <property type="entry name" value="Glycosyl_Hydrlase_18"/>
</dbReference>
<dbReference type="SMART" id="SM00636">
    <property type="entry name" value="Glyco_18"/>
    <property type="match status" value="1"/>
</dbReference>
<evidence type="ECO:0000256" key="10">
    <source>
        <dbReference type="ARBA" id="ARBA00023295"/>
    </source>
</evidence>
<feature type="transmembrane region" description="Helical" evidence="14">
    <location>
        <begin position="654"/>
        <end position="672"/>
    </location>
</feature>
<dbReference type="Pfam" id="PF00704">
    <property type="entry name" value="Glyco_hydro_18"/>
    <property type="match status" value="1"/>
</dbReference>
<dbReference type="InterPro" id="IPR036508">
    <property type="entry name" value="Chitin-bd_dom_sf"/>
</dbReference>
<feature type="transmembrane region" description="Helical" evidence="14">
    <location>
        <begin position="801"/>
        <end position="826"/>
    </location>
</feature>
<feature type="domain" description="Chitin-binding type-2" evidence="16">
    <location>
        <begin position="492"/>
        <end position="552"/>
    </location>
</feature>
<keyword evidence="8" id="KW-1015">Disulfide bond</keyword>
<dbReference type="EMBL" id="OA566267">
    <property type="protein sequence ID" value="CAD7198594.1"/>
    <property type="molecule type" value="Genomic_DNA"/>
</dbReference>
<keyword evidence="14" id="KW-1133">Transmembrane helix</keyword>
<evidence type="ECO:0000256" key="14">
    <source>
        <dbReference type="SAM" id="Phobius"/>
    </source>
</evidence>
<feature type="compositionally biased region" description="Polar residues" evidence="13">
    <location>
        <begin position="589"/>
        <end position="605"/>
    </location>
</feature>
<feature type="region of interest" description="Disordered" evidence="13">
    <location>
        <begin position="589"/>
        <end position="612"/>
    </location>
</feature>
<dbReference type="AlphaFoldDB" id="A0A7R8Z703"/>
<evidence type="ECO:0000256" key="15">
    <source>
        <dbReference type="SAM" id="SignalP"/>
    </source>
</evidence>
<organism evidence="18">
    <name type="scientific">Timema douglasi</name>
    <name type="common">Walking stick</name>
    <dbReference type="NCBI Taxonomy" id="61478"/>
    <lineage>
        <taxon>Eukaryota</taxon>
        <taxon>Metazoa</taxon>
        <taxon>Ecdysozoa</taxon>
        <taxon>Arthropoda</taxon>
        <taxon>Hexapoda</taxon>
        <taxon>Insecta</taxon>
        <taxon>Pterygota</taxon>
        <taxon>Neoptera</taxon>
        <taxon>Polyneoptera</taxon>
        <taxon>Phasmatodea</taxon>
        <taxon>Timematodea</taxon>
        <taxon>Timematoidea</taxon>
        <taxon>Timematidae</taxon>
        <taxon>Timema</taxon>
    </lineage>
</organism>
<evidence type="ECO:0000256" key="6">
    <source>
        <dbReference type="ARBA" id="ARBA00022801"/>
    </source>
</evidence>
<dbReference type="InterPro" id="IPR029070">
    <property type="entry name" value="Chitinase_insertion_sf"/>
</dbReference>
<keyword evidence="11" id="KW-0624">Polysaccharide degradation</keyword>
<feature type="compositionally biased region" description="Low complexity" evidence="13">
    <location>
        <begin position="420"/>
        <end position="492"/>
    </location>
</feature>
<keyword evidence="5 15" id="KW-0732">Signal</keyword>
<dbReference type="InterPro" id="IPR002557">
    <property type="entry name" value="Chitin-bd_dom"/>
</dbReference>
<dbReference type="SUPFAM" id="SSF57625">
    <property type="entry name" value="Invertebrate chitin-binding proteins"/>
    <property type="match status" value="1"/>
</dbReference>
<dbReference type="PANTHER" id="PTHR11177">
    <property type="entry name" value="CHITINASE"/>
    <property type="match status" value="1"/>
</dbReference>
<dbReference type="EC" id="3.2.1.14" evidence="3"/>
<keyword evidence="14" id="KW-0472">Membrane</keyword>
<evidence type="ECO:0000259" key="17">
    <source>
        <dbReference type="PROSITE" id="PS51910"/>
    </source>
</evidence>
<evidence type="ECO:0000313" key="18">
    <source>
        <dbReference type="EMBL" id="CAD7198594.1"/>
    </source>
</evidence>
<evidence type="ECO:0000256" key="13">
    <source>
        <dbReference type="SAM" id="MobiDB-lite"/>
    </source>
</evidence>
<feature type="transmembrane region" description="Helical" evidence="14">
    <location>
        <begin position="684"/>
        <end position="705"/>
    </location>
</feature>
<dbReference type="PROSITE" id="PS51910">
    <property type="entry name" value="GH18_2"/>
    <property type="match status" value="1"/>
</dbReference>
<dbReference type="SUPFAM" id="SSF51445">
    <property type="entry name" value="(Trans)glycosidases"/>
    <property type="match status" value="1"/>
</dbReference>
<dbReference type="Pfam" id="PF01607">
    <property type="entry name" value="CBM_14"/>
    <property type="match status" value="1"/>
</dbReference>
<dbReference type="PANTHER" id="PTHR11177:SF144">
    <property type="entry name" value="CHITINASE 5"/>
    <property type="match status" value="1"/>
</dbReference>
<dbReference type="PROSITE" id="PS01095">
    <property type="entry name" value="GH18_1"/>
    <property type="match status" value="1"/>
</dbReference>
<dbReference type="GO" id="GO:0005576">
    <property type="term" value="C:extracellular region"/>
    <property type="evidence" value="ECO:0007669"/>
    <property type="project" value="InterPro"/>
</dbReference>
<evidence type="ECO:0000256" key="11">
    <source>
        <dbReference type="ARBA" id="ARBA00023326"/>
    </source>
</evidence>
<keyword evidence="10 12" id="KW-0326">Glycosidase</keyword>
<keyword evidence="14" id="KW-0812">Transmembrane</keyword>
<reference evidence="18" key="1">
    <citation type="submission" date="2020-11" db="EMBL/GenBank/DDBJ databases">
        <authorList>
            <person name="Tran Van P."/>
        </authorList>
    </citation>
    <scope>NUCLEOTIDE SEQUENCE</scope>
</reference>
<evidence type="ECO:0000256" key="2">
    <source>
        <dbReference type="ARBA" id="ARBA00009121"/>
    </source>
</evidence>
<dbReference type="InterPro" id="IPR001223">
    <property type="entry name" value="Glyco_hydro18_cat"/>
</dbReference>
<dbReference type="Gene3D" id="3.10.50.10">
    <property type="match status" value="1"/>
</dbReference>
<evidence type="ECO:0000256" key="1">
    <source>
        <dbReference type="ARBA" id="ARBA00000822"/>
    </source>
</evidence>